<dbReference type="OrthoDB" id="9813770at2"/>
<evidence type="ECO:0000313" key="2">
    <source>
        <dbReference type="Proteomes" id="UP000231632"/>
    </source>
</evidence>
<keyword evidence="2" id="KW-1185">Reference proteome</keyword>
<dbReference type="Gene3D" id="1.10.472.60">
    <property type="entry name" value="putative protein disulfide isomerase domain"/>
    <property type="match status" value="1"/>
</dbReference>
<evidence type="ECO:0008006" key="3">
    <source>
        <dbReference type="Google" id="ProtNLM"/>
    </source>
</evidence>
<dbReference type="PANTHER" id="PTHR13887">
    <property type="entry name" value="GLUTATHIONE S-TRANSFERASE KAPPA"/>
    <property type="match status" value="1"/>
</dbReference>
<dbReference type="Gene3D" id="3.40.30.10">
    <property type="entry name" value="Glutaredoxin"/>
    <property type="match status" value="1"/>
</dbReference>
<comment type="caution">
    <text evidence="1">The sequence shown here is derived from an EMBL/GenBank/DDBJ whole genome shotgun (WGS) entry which is preliminary data.</text>
</comment>
<evidence type="ECO:0000313" key="1">
    <source>
        <dbReference type="EMBL" id="GAV20690.1"/>
    </source>
</evidence>
<dbReference type="AlphaFoldDB" id="A0A1L8CP40"/>
<dbReference type="Proteomes" id="UP000231632">
    <property type="component" value="Unassembled WGS sequence"/>
</dbReference>
<gene>
    <name evidence="1" type="ORF">MMIC_P1663</name>
</gene>
<dbReference type="PANTHER" id="PTHR13887:SF54">
    <property type="entry name" value="DSBA FAMILY PROTEIN"/>
    <property type="match status" value="1"/>
</dbReference>
<organism evidence="1 2">
    <name type="scientific">Mariprofundus micogutta</name>
    <dbReference type="NCBI Taxonomy" id="1921010"/>
    <lineage>
        <taxon>Bacteria</taxon>
        <taxon>Pseudomonadati</taxon>
        <taxon>Pseudomonadota</taxon>
        <taxon>Candidatius Mariprofundia</taxon>
        <taxon>Mariprofundales</taxon>
        <taxon>Mariprofundaceae</taxon>
        <taxon>Mariprofundus</taxon>
    </lineage>
</organism>
<name>A0A1L8CP40_9PROT</name>
<reference evidence="1 2" key="1">
    <citation type="journal article" date="2017" name="Arch. Microbiol.">
        <title>Mariprofundus micogutta sp. nov., a novel iron-oxidizing zetaproteobacterium isolated from a deep-sea hydrothermal field at the Bayonnaise knoll of the Izu-Ogasawara arc, and a description of Mariprofundales ord. nov. and Zetaproteobacteria classis nov.</title>
        <authorList>
            <person name="Makita H."/>
            <person name="Tanaka E."/>
            <person name="Mitsunobu S."/>
            <person name="Miyazaki M."/>
            <person name="Nunoura T."/>
            <person name="Uematsu K."/>
            <person name="Takaki Y."/>
            <person name="Nishi S."/>
            <person name="Shimamura S."/>
            <person name="Takai K."/>
        </authorList>
    </citation>
    <scope>NUCLEOTIDE SEQUENCE [LARGE SCALE GENOMIC DNA]</scope>
    <source>
        <strain evidence="1 2">ET2</strain>
    </source>
</reference>
<protein>
    <recommendedName>
        <fullName evidence="3">DSBA-like thioredoxin domain protein</fullName>
    </recommendedName>
</protein>
<sequence>MTVLYYMHDPMCSWCWAFRPVWDDVRQQMPDSMEVKYLLGGLAPDSDLLMSAETRSMIRRHWQVIEKKVPGTRFNYDFWSRCDPRRSTYPACRAVIAAKNQNPMLEDAMIQAIQHAYYLNARNPSDDEILIDLAYSLSLDVSRFKNDLHGADTQAELMSEIRTASNMGCTGFPGLILEDRGAFRHIRIDYSDAGMMLQQLSSVQAL</sequence>
<dbReference type="InterPro" id="IPR036249">
    <property type="entry name" value="Thioredoxin-like_sf"/>
</dbReference>
<dbReference type="EMBL" id="BDFD01000014">
    <property type="protein sequence ID" value="GAV20690.1"/>
    <property type="molecule type" value="Genomic_DNA"/>
</dbReference>
<dbReference type="STRING" id="1921010.MMIC_P1663"/>
<accession>A0A1L8CP40</accession>
<dbReference type="Pfam" id="PF13743">
    <property type="entry name" value="Thioredoxin_5"/>
    <property type="match status" value="1"/>
</dbReference>
<dbReference type="SUPFAM" id="SSF52833">
    <property type="entry name" value="Thioredoxin-like"/>
    <property type="match status" value="1"/>
</dbReference>
<dbReference type="CDD" id="cd03025">
    <property type="entry name" value="DsbA_FrnE_like"/>
    <property type="match status" value="1"/>
</dbReference>
<proteinExistence type="predicted"/>